<feature type="region of interest" description="Disordered" evidence="1">
    <location>
        <begin position="95"/>
        <end position="121"/>
    </location>
</feature>
<protein>
    <recommendedName>
        <fullName evidence="4">Ycf1</fullName>
    </recommendedName>
</protein>
<reference evidence="2 3" key="1">
    <citation type="submission" date="2021-06" db="EMBL/GenBank/DDBJ databases">
        <title>Caerostris darwini draft genome.</title>
        <authorList>
            <person name="Kono N."/>
            <person name="Arakawa K."/>
        </authorList>
    </citation>
    <scope>NUCLEOTIDE SEQUENCE [LARGE SCALE GENOMIC DNA]</scope>
</reference>
<gene>
    <name evidence="2" type="ORF">CDAR_476291</name>
</gene>
<evidence type="ECO:0008006" key="4">
    <source>
        <dbReference type="Google" id="ProtNLM"/>
    </source>
</evidence>
<evidence type="ECO:0000256" key="1">
    <source>
        <dbReference type="SAM" id="MobiDB-lite"/>
    </source>
</evidence>
<evidence type="ECO:0000313" key="3">
    <source>
        <dbReference type="Proteomes" id="UP001054837"/>
    </source>
</evidence>
<organism evidence="2 3">
    <name type="scientific">Caerostris darwini</name>
    <dbReference type="NCBI Taxonomy" id="1538125"/>
    <lineage>
        <taxon>Eukaryota</taxon>
        <taxon>Metazoa</taxon>
        <taxon>Ecdysozoa</taxon>
        <taxon>Arthropoda</taxon>
        <taxon>Chelicerata</taxon>
        <taxon>Arachnida</taxon>
        <taxon>Araneae</taxon>
        <taxon>Araneomorphae</taxon>
        <taxon>Entelegynae</taxon>
        <taxon>Araneoidea</taxon>
        <taxon>Araneidae</taxon>
        <taxon>Caerostris</taxon>
    </lineage>
</organism>
<accession>A0AAV4TQC5</accession>
<keyword evidence="3" id="KW-1185">Reference proteome</keyword>
<name>A0AAV4TQC5_9ARAC</name>
<sequence>MSYFAPIIREVVATAMQDSISGISIVRSISRTLDMMFFQWRNPPSSHDKGYFTTSLESQEMNLPAQPHCTIFNDSQLIRKIKLFPLYSHIDVEDKMEERRPNGTKKSGSKRRKELHEEYNI</sequence>
<dbReference type="AlphaFoldDB" id="A0AAV4TQC5"/>
<dbReference type="EMBL" id="BPLQ01009870">
    <property type="protein sequence ID" value="GIY47132.1"/>
    <property type="molecule type" value="Genomic_DNA"/>
</dbReference>
<dbReference type="Proteomes" id="UP001054837">
    <property type="component" value="Unassembled WGS sequence"/>
</dbReference>
<proteinExistence type="predicted"/>
<evidence type="ECO:0000313" key="2">
    <source>
        <dbReference type="EMBL" id="GIY47132.1"/>
    </source>
</evidence>
<comment type="caution">
    <text evidence="2">The sequence shown here is derived from an EMBL/GenBank/DDBJ whole genome shotgun (WGS) entry which is preliminary data.</text>
</comment>